<dbReference type="EMBL" id="FQWA01000017">
    <property type="protein sequence ID" value="SHF91401.1"/>
    <property type="molecule type" value="Genomic_DNA"/>
</dbReference>
<dbReference type="CDD" id="cd09732">
    <property type="entry name" value="Csx1_III-U"/>
    <property type="match status" value="1"/>
</dbReference>
<keyword evidence="2" id="KW-1185">Reference proteome</keyword>
<dbReference type="InterPro" id="IPR011742">
    <property type="entry name" value="CRISPR-assoc_prot_TM1812"/>
</dbReference>
<sequence>MARKLFISVLGTGLYEKGVYTQGDFRSSETRFIQQATLELIGCKETWTEEDRICLLLTDKAKESNWEVSSRKHPHTKEEIAYEGLSTLLQKMDLRSHIIPVSICDGKNEDEMWKIFQTTFEQIQDGDELYFDLTHSFRYLPMLILVLGNYAKFLKNIRIAHISYGNYEARNEEGSPIVDLLPLTVLQDWTFAAADFLHNGRSEQLTQLTQQVFKPILRDTRGQDQQARALRDFSDALNNITNNLQMCRGLNITEEKGICRLKESINQLSEDIIAPLVPVVKRIERSFTKFISDANILNGLHAAQWCYDNHMYQQSITILQETIVTYICNNNELSKTDKDARALVNAAFYIVEEKLQQEEEKWKLPNYGENYEAIDKVRELIKDPDVEKLSRSFKTATDVRNDFNHAGFRPNPMSADRLTQKIDESIKEVHNIISDNYVHQPL</sequence>
<dbReference type="NCBIfam" id="TIGR02549">
    <property type="entry name" value="CRISPR_DxTHG"/>
    <property type="match status" value="1"/>
</dbReference>
<evidence type="ECO:0000313" key="2">
    <source>
        <dbReference type="Proteomes" id="UP000184105"/>
    </source>
</evidence>
<dbReference type="AlphaFoldDB" id="A0AAX2F4W2"/>
<dbReference type="RefSeq" id="WP_025839847.1">
    <property type="nucleotide sequence ID" value="NZ_BAKP01000063.1"/>
</dbReference>
<comment type="caution">
    <text evidence="1">The sequence shown here is derived from an EMBL/GenBank/DDBJ whole genome shotgun (WGS) entry which is preliminary data.</text>
</comment>
<gene>
    <name evidence="1" type="ORF">SAMN05444364_11729</name>
</gene>
<name>A0AAX2F4W2_9BACT</name>
<proteinExistence type="predicted"/>
<dbReference type="InterPro" id="IPR013383">
    <property type="entry name" value="CRISPR-assoc_prot_DxTHG_CS"/>
</dbReference>
<organism evidence="1 2">
    <name type="scientific">Prevotella scopos JCM 17725</name>
    <dbReference type="NCBI Taxonomy" id="1236518"/>
    <lineage>
        <taxon>Bacteria</taxon>
        <taxon>Pseudomonadati</taxon>
        <taxon>Bacteroidota</taxon>
        <taxon>Bacteroidia</taxon>
        <taxon>Bacteroidales</taxon>
        <taxon>Prevotellaceae</taxon>
        <taxon>Prevotella</taxon>
    </lineage>
</organism>
<protein>
    <submittedName>
        <fullName evidence="1">CRISPR-associated protein, TM1812 family</fullName>
    </submittedName>
</protein>
<dbReference type="SUPFAM" id="SSF160980">
    <property type="entry name" value="SSO1389-like"/>
    <property type="match status" value="1"/>
</dbReference>
<dbReference type="Proteomes" id="UP000184105">
    <property type="component" value="Unassembled WGS sequence"/>
</dbReference>
<reference evidence="1 2" key="1">
    <citation type="submission" date="2016-11" db="EMBL/GenBank/DDBJ databases">
        <authorList>
            <person name="Varghese N."/>
            <person name="Submissions S."/>
        </authorList>
    </citation>
    <scope>NUCLEOTIDE SEQUENCE [LARGE SCALE GENOMIC DNA]</scope>
    <source>
        <strain evidence="1 2">DSM 22613</strain>
    </source>
</reference>
<evidence type="ECO:0000313" key="1">
    <source>
        <dbReference type="EMBL" id="SHF91401.1"/>
    </source>
</evidence>
<dbReference type="NCBIfam" id="TIGR02221">
    <property type="entry name" value="cas_TM1812"/>
    <property type="match status" value="1"/>
</dbReference>
<accession>A0AAX2F4W2</accession>